<dbReference type="AlphaFoldDB" id="A0A1H2DT34"/>
<protein>
    <recommendedName>
        <fullName evidence="2">histidine kinase</fullName>
        <ecNumber evidence="2">2.7.13.3</ecNumber>
    </recommendedName>
</protein>
<evidence type="ECO:0000259" key="9">
    <source>
        <dbReference type="PROSITE" id="PS50112"/>
    </source>
</evidence>
<dbReference type="NCBIfam" id="TIGR00229">
    <property type="entry name" value="sensory_box"/>
    <property type="match status" value="1"/>
</dbReference>
<dbReference type="PANTHER" id="PTHR45453">
    <property type="entry name" value="PHOSPHATE REGULON SENSOR PROTEIN PHOR"/>
    <property type="match status" value="1"/>
</dbReference>
<organism evidence="11 12">
    <name type="scientific">Desulfobacula phenolica</name>
    <dbReference type="NCBI Taxonomy" id="90732"/>
    <lineage>
        <taxon>Bacteria</taxon>
        <taxon>Pseudomonadati</taxon>
        <taxon>Thermodesulfobacteriota</taxon>
        <taxon>Desulfobacteria</taxon>
        <taxon>Desulfobacterales</taxon>
        <taxon>Desulfobacteraceae</taxon>
        <taxon>Desulfobacula</taxon>
    </lineage>
</organism>
<dbReference type="SMART" id="SM00091">
    <property type="entry name" value="PAS"/>
    <property type="match status" value="1"/>
</dbReference>
<dbReference type="Pfam" id="PF00989">
    <property type="entry name" value="PAS"/>
    <property type="match status" value="1"/>
</dbReference>
<dbReference type="InterPro" id="IPR005467">
    <property type="entry name" value="His_kinase_dom"/>
</dbReference>
<dbReference type="InterPro" id="IPR029016">
    <property type="entry name" value="GAF-like_dom_sf"/>
</dbReference>
<evidence type="ECO:0000256" key="7">
    <source>
        <dbReference type="ARBA" id="ARBA00023136"/>
    </source>
</evidence>
<dbReference type="SUPFAM" id="SSF55785">
    <property type="entry name" value="PYP-like sensor domain (PAS domain)"/>
    <property type="match status" value="1"/>
</dbReference>
<dbReference type="InterPro" id="IPR036890">
    <property type="entry name" value="HATPase_C_sf"/>
</dbReference>
<dbReference type="EC" id="2.7.13.3" evidence="2"/>
<keyword evidence="5" id="KW-0418">Kinase</keyword>
<proteinExistence type="predicted"/>
<dbReference type="InterPro" id="IPR000700">
    <property type="entry name" value="PAS-assoc_C"/>
</dbReference>
<dbReference type="GO" id="GO:0000155">
    <property type="term" value="F:phosphorelay sensor kinase activity"/>
    <property type="evidence" value="ECO:0007669"/>
    <property type="project" value="InterPro"/>
</dbReference>
<dbReference type="Proteomes" id="UP000199608">
    <property type="component" value="Unassembled WGS sequence"/>
</dbReference>
<feature type="domain" description="PAS" evidence="9">
    <location>
        <begin position="30"/>
        <end position="99"/>
    </location>
</feature>
<dbReference type="InterPro" id="IPR036097">
    <property type="entry name" value="HisK_dim/P_sf"/>
</dbReference>
<evidence type="ECO:0000259" key="10">
    <source>
        <dbReference type="PROSITE" id="PS50113"/>
    </source>
</evidence>
<accession>A0A1H2DT34</accession>
<dbReference type="Pfam" id="PF13185">
    <property type="entry name" value="GAF_2"/>
    <property type="match status" value="1"/>
</dbReference>
<evidence type="ECO:0000256" key="4">
    <source>
        <dbReference type="ARBA" id="ARBA00022679"/>
    </source>
</evidence>
<keyword evidence="4" id="KW-0808">Transferase</keyword>
<feature type="domain" description="Histidine kinase" evidence="8">
    <location>
        <begin position="337"/>
        <end position="636"/>
    </location>
</feature>
<dbReference type="GO" id="GO:0006355">
    <property type="term" value="P:regulation of DNA-templated transcription"/>
    <property type="evidence" value="ECO:0007669"/>
    <property type="project" value="InterPro"/>
</dbReference>
<dbReference type="CDD" id="cd00082">
    <property type="entry name" value="HisKA"/>
    <property type="match status" value="1"/>
</dbReference>
<feature type="domain" description="PAC" evidence="10">
    <location>
        <begin position="102"/>
        <end position="154"/>
    </location>
</feature>
<dbReference type="SUPFAM" id="SSF47384">
    <property type="entry name" value="Homodimeric domain of signal transducing histidine kinase"/>
    <property type="match status" value="1"/>
</dbReference>
<dbReference type="InterPro" id="IPR013767">
    <property type="entry name" value="PAS_fold"/>
</dbReference>
<evidence type="ECO:0000313" key="11">
    <source>
        <dbReference type="EMBL" id="SDT86049.1"/>
    </source>
</evidence>
<gene>
    <name evidence="11" type="ORF">SAMN04487931_102142</name>
</gene>
<dbReference type="CDD" id="cd00130">
    <property type="entry name" value="PAS"/>
    <property type="match status" value="1"/>
</dbReference>
<dbReference type="InterPro" id="IPR050351">
    <property type="entry name" value="BphY/WalK/GraS-like"/>
</dbReference>
<keyword evidence="3" id="KW-0597">Phosphoprotein</keyword>
<dbReference type="Gene3D" id="3.30.565.10">
    <property type="entry name" value="Histidine kinase-like ATPase, C-terminal domain"/>
    <property type="match status" value="1"/>
</dbReference>
<comment type="catalytic activity">
    <reaction evidence="1">
        <text>ATP + protein L-histidine = ADP + protein N-phospho-L-histidine.</text>
        <dbReference type="EC" id="2.7.13.3"/>
    </reaction>
</comment>
<dbReference type="SMART" id="SM00387">
    <property type="entry name" value="HATPase_c"/>
    <property type="match status" value="1"/>
</dbReference>
<keyword evidence="7" id="KW-0472">Membrane</keyword>
<evidence type="ECO:0000256" key="1">
    <source>
        <dbReference type="ARBA" id="ARBA00000085"/>
    </source>
</evidence>
<dbReference type="SMART" id="SM00065">
    <property type="entry name" value="GAF"/>
    <property type="match status" value="1"/>
</dbReference>
<dbReference type="SUPFAM" id="SSF55874">
    <property type="entry name" value="ATPase domain of HSP90 chaperone/DNA topoisomerase II/histidine kinase"/>
    <property type="match status" value="1"/>
</dbReference>
<dbReference type="PANTHER" id="PTHR45453:SF1">
    <property type="entry name" value="PHOSPHATE REGULON SENSOR PROTEIN PHOR"/>
    <property type="match status" value="1"/>
</dbReference>
<evidence type="ECO:0000256" key="2">
    <source>
        <dbReference type="ARBA" id="ARBA00012438"/>
    </source>
</evidence>
<dbReference type="Gene3D" id="1.10.287.130">
    <property type="match status" value="1"/>
</dbReference>
<dbReference type="PROSITE" id="PS50109">
    <property type="entry name" value="HIS_KIN"/>
    <property type="match status" value="1"/>
</dbReference>
<dbReference type="InterPro" id="IPR003018">
    <property type="entry name" value="GAF"/>
</dbReference>
<dbReference type="Pfam" id="PF02518">
    <property type="entry name" value="HATPase_c"/>
    <property type="match status" value="1"/>
</dbReference>
<keyword evidence="6" id="KW-0902">Two-component regulatory system</keyword>
<evidence type="ECO:0000313" key="12">
    <source>
        <dbReference type="Proteomes" id="UP000199608"/>
    </source>
</evidence>
<evidence type="ECO:0000259" key="8">
    <source>
        <dbReference type="PROSITE" id="PS50109"/>
    </source>
</evidence>
<dbReference type="Gene3D" id="3.30.450.20">
    <property type="entry name" value="PAS domain"/>
    <property type="match status" value="1"/>
</dbReference>
<dbReference type="InterPro" id="IPR003661">
    <property type="entry name" value="HisK_dim/P_dom"/>
</dbReference>
<evidence type="ECO:0000256" key="6">
    <source>
        <dbReference type="ARBA" id="ARBA00023012"/>
    </source>
</evidence>
<dbReference type="GO" id="GO:0004721">
    <property type="term" value="F:phosphoprotein phosphatase activity"/>
    <property type="evidence" value="ECO:0007669"/>
    <property type="project" value="TreeGrafter"/>
</dbReference>
<name>A0A1H2DT34_9BACT</name>
<dbReference type="RefSeq" id="WP_245742930.1">
    <property type="nucleotide sequence ID" value="NZ_FNLL01000002.1"/>
</dbReference>
<evidence type="ECO:0000256" key="5">
    <source>
        <dbReference type="ARBA" id="ARBA00022777"/>
    </source>
</evidence>
<dbReference type="InterPro" id="IPR003594">
    <property type="entry name" value="HATPase_dom"/>
</dbReference>
<dbReference type="Gene3D" id="3.30.450.40">
    <property type="match status" value="1"/>
</dbReference>
<sequence>MKSADNPSALQNAQKAEKSARKLYQKSRLAQKRLHTLLKFLPDPVFAFTLDKKVEYINPAFERVFGWTLKEVKGKNIKFIPDHLIEQAKKGMKQLFENQSIHEFETQRYTKDGRILDISIDGSILYDEQNKPAGQVLILRNMTTEKRMEKSNQILFRISRALHQYLELGDLIAFINKEIQKLISVEGAFILLADKSKDQLYFFSAQYRNAESEKKFKKIRFSADQGVSGRVYKTGEPLIILDAANCPFFLRRVEDETDLVTKNMLSVPIKLKDRTIGVISVTNKSHGEFDNTDVELLSMVTNTIALPIENTRIHEELKKSYTELKTLNRAKDNVINHLAHELKTPVSVLGASMKLLSKKLKATGLQDPLIEKILTRGQRNLNRILDIQYEVEDLLRKKDFKAYHILNRLLDACKDELNILIESETDNIDIIKRVHDAIENLFGPKKIQSKYLLLNEYLINRIDQLRPEFQHRNCVLNTRIDKNIPVFIPPEILDIITKGIIRNAFEYTPDAGQIDIVLKNTGDDPELIVTDSGIGFTREKLHLIFENYFTPPDSIDYSTKKPYDFNAGGRGFDLLRIKIFSERYHFKIWIDSNRCGVIPKDNDICPGDIHLCQACKTPNDCFASGGTSIHIKFPVT</sequence>
<dbReference type="InterPro" id="IPR035965">
    <property type="entry name" value="PAS-like_dom_sf"/>
</dbReference>
<dbReference type="GO" id="GO:0016036">
    <property type="term" value="P:cellular response to phosphate starvation"/>
    <property type="evidence" value="ECO:0007669"/>
    <property type="project" value="TreeGrafter"/>
</dbReference>
<dbReference type="PROSITE" id="PS50112">
    <property type="entry name" value="PAS"/>
    <property type="match status" value="1"/>
</dbReference>
<dbReference type="SUPFAM" id="SSF55781">
    <property type="entry name" value="GAF domain-like"/>
    <property type="match status" value="1"/>
</dbReference>
<keyword evidence="12" id="KW-1185">Reference proteome</keyword>
<dbReference type="GO" id="GO:0005886">
    <property type="term" value="C:plasma membrane"/>
    <property type="evidence" value="ECO:0007669"/>
    <property type="project" value="TreeGrafter"/>
</dbReference>
<dbReference type="EMBL" id="FNLL01000002">
    <property type="protein sequence ID" value="SDT86049.1"/>
    <property type="molecule type" value="Genomic_DNA"/>
</dbReference>
<dbReference type="InterPro" id="IPR000014">
    <property type="entry name" value="PAS"/>
</dbReference>
<dbReference type="PROSITE" id="PS50113">
    <property type="entry name" value="PAC"/>
    <property type="match status" value="1"/>
</dbReference>
<reference evidence="12" key="1">
    <citation type="submission" date="2016-10" db="EMBL/GenBank/DDBJ databases">
        <authorList>
            <person name="Varghese N."/>
            <person name="Submissions S."/>
        </authorList>
    </citation>
    <scope>NUCLEOTIDE SEQUENCE [LARGE SCALE GENOMIC DNA]</scope>
    <source>
        <strain evidence="12">DSM 3384</strain>
    </source>
</reference>
<evidence type="ECO:0000256" key="3">
    <source>
        <dbReference type="ARBA" id="ARBA00022553"/>
    </source>
</evidence>